<comment type="caution">
    <text evidence="1">The sequence shown here is derived from an EMBL/GenBank/DDBJ whole genome shotgun (WGS) entry which is preliminary data.</text>
</comment>
<gene>
    <name evidence="1" type="ORF">ACFOSU_11875</name>
</gene>
<reference evidence="2" key="1">
    <citation type="journal article" date="2019" name="Int. J. Syst. Evol. Microbiol.">
        <title>The Global Catalogue of Microorganisms (GCM) 10K type strain sequencing project: providing services to taxonomists for standard genome sequencing and annotation.</title>
        <authorList>
            <consortium name="The Broad Institute Genomics Platform"/>
            <consortium name="The Broad Institute Genome Sequencing Center for Infectious Disease"/>
            <person name="Wu L."/>
            <person name="Ma J."/>
        </authorList>
    </citation>
    <scope>NUCLEOTIDE SEQUENCE [LARGE SCALE GENOMIC DNA]</scope>
    <source>
        <strain evidence="2">KCTC 52640</strain>
    </source>
</reference>
<dbReference type="InterPro" id="IPR027396">
    <property type="entry name" value="DsrEFH-like"/>
</dbReference>
<evidence type="ECO:0008006" key="3">
    <source>
        <dbReference type="Google" id="ProtNLM"/>
    </source>
</evidence>
<evidence type="ECO:0000313" key="1">
    <source>
        <dbReference type="EMBL" id="MFC3104585.1"/>
    </source>
</evidence>
<proteinExistence type="predicted"/>
<evidence type="ECO:0000313" key="2">
    <source>
        <dbReference type="Proteomes" id="UP001595462"/>
    </source>
</evidence>
<dbReference type="EMBL" id="JBHRSS010000004">
    <property type="protein sequence ID" value="MFC3104585.1"/>
    <property type="molecule type" value="Genomic_DNA"/>
</dbReference>
<protein>
    <recommendedName>
        <fullName evidence="3">Intracellular sulfur oxidation protein, DsrE/DsrF family</fullName>
    </recommendedName>
</protein>
<keyword evidence="2" id="KW-1185">Reference proteome</keyword>
<sequence length="101" mass="10872">MIDQPPRLIIHAADEASLSRARSNAANFLAAVDNGVVEIVINADAVAPALATPHATDTHLRVCANTLHNQQLEAPDHLVQVAAAVVYITDRQRDGWAYIRA</sequence>
<organism evidence="1 2">
    <name type="scientific">Salinisphaera aquimarina</name>
    <dbReference type="NCBI Taxonomy" id="2094031"/>
    <lineage>
        <taxon>Bacteria</taxon>
        <taxon>Pseudomonadati</taxon>
        <taxon>Pseudomonadota</taxon>
        <taxon>Gammaproteobacteria</taxon>
        <taxon>Salinisphaerales</taxon>
        <taxon>Salinisphaeraceae</taxon>
        <taxon>Salinisphaera</taxon>
    </lineage>
</organism>
<accession>A0ABV7EPE5</accession>
<dbReference type="RefSeq" id="WP_380689860.1">
    <property type="nucleotide sequence ID" value="NZ_JBHRSS010000004.1"/>
</dbReference>
<dbReference type="Proteomes" id="UP001595462">
    <property type="component" value="Unassembled WGS sequence"/>
</dbReference>
<dbReference type="SUPFAM" id="SSF75169">
    <property type="entry name" value="DsrEFH-like"/>
    <property type="match status" value="1"/>
</dbReference>
<name>A0ABV7EPE5_9GAMM</name>
<dbReference type="Gene3D" id="3.40.1260.10">
    <property type="entry name" value="DsrEFH-like"/>
    <property type="match status" value="1"/>
</dbReference>